<dbReference type="InParanoid" id="A0A1S3JU49"/>
<keyword evidence="8" id="KW-0472">Membrane</keyword>
<accession>A0A1S3JU49</accession>
<keyword evidence="4" id="KW-0812">Transmembrane</keyword>
<evidence type="ECO:0000256" key="6">
    <source>
        <dbReference type="ARBA" id="ARBA00022989"/>
    </source>
</evidence>
<comment type="similarity">
    <text evidence="3 9">Belongs to the MICOS complex subunit Mic10 family.</text>
</comment>
<comment type="subunit">
    <text evidence="9">Component of the mitochondrial contact site and cristae organizing system (MICOS) complex.</text>
</comment>
<evidence type="ECO:0000256" key="9">
    <source>
        <dbReference type="RuleBase" id="RU363011"/>
    </source>
</evidence>
<dbReference type="Proteomes" id="UP000085678">
    <property type="component" value="Unplaced"/>
</dbReference>
<dbReference type="STRING" id="7574.A0A1S3JU49"/>
<organism evidence="10 11">
    <name type="scientific">Lingula anatina</name>
    <name type="common">Brachiopod</name>
    <name type="synonym">Lingula unguis</name>
    <dbReference type="NCBI Taxonomy" id="7574"/>
    <lineage>
        <taxon>Eukaryota</taxon>
        <taxon>Metazoa</taxon>
        <taxon>Spiralia</taxon>
        <taxon>Lophotrochozoa</taxon>
        <taxon>Brachiopoda</taxon>
        <taxon>Linguliformea</taxon>
        <taxon>Lingulata</taxon>
        <taxon>Lingulida</taxon>
        <taxon>Linguloidea</taxon>
        <taxon>Lingulidae</taxon>
        <taxon>Lingula</taxon>
    </lineage>
</organism>
<name>A0A1S3JU49_LINAN</name>
<keyword evidence="7 9" id="KW-0496">Mitochondrion</keyword>
<evidence type="ECO:0000256" key="3">
    <source>
        <dbReference type="ARBA" id="ARBA00006792"/>
    </source>
</evidence>
<sequence length="92" mass="10076">MATGDVRSEDELGEKWDRCLQDGGIKIAGSTAVGFVSSMLLCKRPHAWPLTLGIGIGIGMAFTNCQREFQNPYLLFGQKLKVVKKDTTTQEA</sequence>
<evidence type="ECO:0000313" key="10">
    <source>
        <dbReference type="Proteomes" id="UP000085678"/>
    </source>
</evidence>
<evidence type="ECO:0000256" key="7">
    <source>
        <dbReference type="ARBA" id="ARBA00023128"/>
    </source>
</evidence>
<protein>
    <recommendedName>
        <fullName evidence="9">MICOS complex subunit MIC10</fullName>
    </recommendedName>
</protein>
<evidence type="ECO:0000256" key="2">
    <source>
        <dbReference type="ARBA" id="ARBA00004434"/>
    </source>
</evidence>
<dbReference type="PANTHER" id="PTHR21304">
    <property type="entry name" value="MICOS COMPLEX SUBUNIT MIC10"/>
    <property type="match status" value="1"/>
</dbReference>
<dbReference type="KEGG" id="lak:106175969"/>
<dbReference type="PANTHER" id="PTHR21304:SF0">
    <property type="entry name" value="MICOS COMPLEX SUBUNIT MIC10"/>
    <property type="match status" value="1"/>
</dbReference>
<proteinExistence type="inferred from homology"/>
<keyword evidence="10" id="KW-1185">Reference proteome</keyword>
<evidence type="ECO:0000256" key="8">
    <source>
        <dbReference type="ARBA" id="ARBA00023136"/>
    </source>
</evidence>
<evidence type="ECO:0000256" key="1">
    <source>
        <dbReference type="ARBA" id="ARBA00002689"/>
    </source>
</evidence>
<evidence type="ECO:0000256" key="5">
    <source>
        <dbReference type="ARBA" id="ARBA00022792"/>
    </source>
</evidence>
<evidence type="ECO:0000313" key="11">
    <source>
        <dbReference type="RefSeq" id="XP_013413621.1"/>
    </source>
</evidence>
<dbReference type="OMA" id="SNCRHDL"/>
<dbReference type="GO" id="GO:0061617">
    <property type="term" value="C:MICOS complex"/>
    <property type="evidence" value="ECO:0007669"/>
    <property type="project" value="UniProtKB-UniRule"/>
</dbReference>
<dbReference type="GeneID" id="106175969"/>
<comment type="function">
    <text evidence="1 9">Component of the MICOS complex, a large protein complex of the mitochondrial inner membrane that plays crucial roles in the maintenance of crista junctions, inner membrane architecture, and formation of contact sites to the outer membrane.</text>
</comment>
<dbReference type="FunCoup" id="A0A1S3JU49">
    <property type="interactions" value="545"/>
</dbReference>
<evidence type="ECO:0000256" key="4">
    <source>
        <dbReference type="ARBA" id="ARBA00022692"/>
    </source>
</evidence>
<dbReference type="AlphaFoldDB" id="A0A1S3JU49"/>
<dbReference type="InterPro" id="IPR007512">
    <property type="entry name" value="Mic10"/>
</dbReference>
<reference evidence="11" key="1">
    <citation type="submission" date="2025-08" db="UniProtKB">
        <authorList>
            <consortium name="RefSeq"/>
        </authorList>
    </citation>
    <scope>IDENTIFICATION</scope>
    <source>
        <tissue evidence="11">Gonads</tissue>
    </source>
</reference>
<keyword evidence="5 9" id="KW-0999">Mitochondrion inner membrane</keyword>
<dbReference type="Pfam" id="PF04418">
    <property type="entry name" value="DUF543"/>
    <property type="match status" value="1"/>
</dbReference>
<dbReference type="RefSeq" id="XP_013413621.1">
    <property type="nucleotide sequence ID" value="XM_013558167.1"/>
</dbReference>
<dbReference type="OrthoDB" id="1916310at2759"/>
<keyword evidence="6" id="KW-1133">Transmembrane helix</keyword>
<comment type="subcellular location">
    <subcellularLocation>
        <location evidence="2 9">Mitochondrion inner membrane</location>
        <topology evidence="2 9">Single-pass membrane protein</topology>
    </subcellularLocation>
</comment>
<gene>
    <name evidence="11" type="primary">LOC106175969</name>
</gene>